<sequence>MCKVVGSAEFSVNSNDFWRFPVGRLVFGLRCKRFGKTVSRTLLGRKNREKFQLCVKDLLELKRVSRKVDGTFINRRKEEDKKKSKNSNTSKKDKKKKFKKGGSHSSMIVSSGYFVKNYVRWA</sequence>
<reference evidence="2" key="1">
    <citation type="submission" date="2019-10" db="EMBL/GenBank/DDBJ databases">
        <title>Conservation and host-specific expression of non-tandemly repeated heterogenous ribosome RNA gene in arbuscular mycorrhizal fungi.</title>
        <authorList>
            <person name="Maeda T."/>
            <person name="Kobayashi Y."/>
            <person name="Nakagawa T."/>
            <person name="Ezawa T."/>
            <person name="Yamaguchi K."/>
            <person name="Bino T."/>
            <person name="Nishimoto Y."/>
            <person name="Shigenobu S."/>
            <person name="Kawaguchi M."/>
        </authorList>
    </citation>
    <scope>NUCLEOTIDE SEQUENCE</scope>
    <source>
        <strain evidence="2">HR1</strain>
    </source>
</reference>
<feature type="region of interest" description="Disordered" evidence="1">
    <location>
        <begin position="75"/>
        <end position="106"/>
    </location>
</feature>
<comment type="caution">
    <text evidence="2">The sequence shown here is derived from an EMBL/GenBank/DDBJ whole genome shotgun (WGS) entry which is preliminary data.</text>
</comment>
<name>A0A8H3LCG0_9GLOM</name>
<protein>
    <submittedName>
        <fullName evidence="2">Uncharacterized protein</fullName>
    </submittedName>
</protein>
<accession>A0A8H3LCG0</accession>
<feature type="compositionally biased region" description="Basic residues" evidence="1">
    <location>
        <begin position="92"/>
        <end position="102"/>
    </location>
</feature>
<evidence type="ECO:0000313" key="2">
    <source>
        <dbReference type="EMBL" id="GES84176.1"/>
    </source>
</evidence>
<dbReference type="Proteomes" id="UP000615446">
    <property type="component" value="Unassembled WGS sequence"/>
</dbReference>
<organism evidence="2 3">
    <name type="scientific">Rhizophagus clarus</name>
    <dbReference type="NCBI Taxonomy" id="94130"/>
    <lineage>
        <taxon>Eukaryota</taxon>
        <taxon>Fungi</taxon>
        <taxon>Fungi incertae sedis</taxon>
        <taxon>Mucoromycota</taxon>
        <taxon>Glomeromycotina</taxon>
        <taxon>Glomeromycetes</taxon>
        <taxon>Glomerales</taxon>
        <taxon>Glomeraceae</taxon>
        <taxon>Rhizophagus</taxon>
    </lineage>
</organism>
<evidence type="ECO:0000256" key="1">
    <source>
        <dbReference type="SAM" id="MobiDB-lite"/>
    </source>
</evidence>
<dbReference type="EMBL" id="BLAL01000079">
    <property type="protein sequence ID" value="GES84176.1"/>
    <property type="molecule type" value="Genomic_DNA"/>
</dbReference>
<dbReference type="AlphaFoldDB" id="A0A8H3LCG0"/>
<evidence type="ECO:0000313" key="3">
    <source>
        <dbReference type="Proteomes" id="UP000615446"/>
    </source>
</evidence>
<gene>
    <name evidence="2" type="ORF">RCL2_001130200</name>
</gene>
<proteinExistence type="predicted"/>